<dbReference type="EMBL" id="DVIU01000245">
    <property type="protein sequence ID" value="HIS37351.1"/>
    <property type="molecule type" value="Genomic_DNA"/>
</dbReference>
<accession>A0A9D1F0X1</accession>
<proteinExistence type="predicted"/>
<evidence type="ECO:0000256" key="1">
    <source>
        <dbReference type="SAM" id="SignalP"/>
    </source>
</evidence>
<name>A0A9D1F0X1_9BACT</name>
<comment type="caution">
    <text evidence="2">The sequence shown here is derived from an EMBL/GenBank/DDBJ whole genome shotgun (WGS) entry which is preliminary data.</text>
</comment>
<protein>
    <recommendedName>
        <fullName evidence="4">Lipoprotein</fullName>
    </recommendedName>
</protein>
<reference evidence="2" key="1">
    <citation type="submission" date="2020-10" db="EMBL/GenBank/DDBJ databases">
        <authorList>
            <person name="Gilroy R."/>
        </authorList>
    </citation>
    <scope>NUCLEOTIDE SEQUENCE</scope>
    <source>
        <strain evidence="2">6276</strain>
    </source>
</reference>
<gene>
    <name evidence="2" type="ORF">IAC10_12135</name>
</gene>
<organism evidence="2 3">
    <name type="scientific">Candidatus Scatousia excrementigallinarum</name>
    <dbReference type="NCBI Taxonomy" id="2840935"/>
    <lineage>
        <taxon>Bacteria</taxon>
        <taxon>Candidatus Scatousia</taxon>
    </lineage>
</organism>
<reference evidence="2" key="2">
    <citation type="journal article" date="2021" name="PeerJ">
        <title>Extensive microbial diversity within the chicken gut microbiome revealed by metagenomics and culture.</title>
        <authorList>
            <person name="Gilroy R."/>
            <person name="Ravi A."/>
            <person name="Getino M."/>
            <person name="Pursley I."/>
            <person name="Horton D.L."/>
            <person name="Alikhan N.F."/>
            <person name="Baker D."/>
            <person name="Gharbi K."/>
            <person name="Hall N."/>
            <person name="Watson M."/>
            <person name="Adriaenssens E.M."/>
            <person name="Foster-Nyarko E."/>
            <person name="Jarju S."/>
            <person name="Secka A."/>
            <person name="Antonio M."/>
            <person name="Oren A."/>
            <person name="Chaudhuri R.R."/>
            <person name="La Ragione R."/>
            <person name="Hildebrand F."/>
            <person name="Pallen M.J."/>
        </authorList>
    </citation>
    <scope>NUCLEOTIDE SEQUENCE</scope>
    <source>
        <strain evidence="2">6276</strain>
    </source>
</reference>
<sequence>MVKCLSLFFLIMFLIPSFIDCAISKEVQAPVQYTILSTKYDSSTPFGIKIGGEKYYFIRSKADGNYSYKDLLGCDKSKKQLFEPFYELNRDDFKLTSKELADGGIRLVREKLNGTLEVEDKTKDFALENVSYIDMTTIATFYDRFLRPSGNFTMYVISERGNMKKYIGHTGFVPRRFLERMF</sequence>
<dbReference type="AlphaFoldDB" id="A0A9D1F0X1"/>
<evidence type="ECO:0000313" key="3">
    <source>
        <dbReference type="Proteomes" id="UP000823928"/>
    </source>
</evidence>
<evidence type="ECO:0000313" key="2">
    <source>
        <dbReference type="EMBL" id="HIS37351.1"/>
    </source>
</evidence>
<dbReference type="Proteomes" id="UP000823928">
    <property type="component" value="Unassembled WGS sequence"/>
</dbReference>
<evidence type="ECO:0008006" key="4">
    <source>
        <dbReference type="Google" id="ProtNLM"/>
    </source>
</evidence>
<feature type="chain" id="PRO_5038866435" description="Lipoprotein" evidence="1">
    <location>
        <begin position="23"/>
        <end position="182"/>
    </location>
</feature>
<feature type="signal peptide" evidence="1">
    <location>
        <begin position="1"/>
        <end position="22"/>
    </location>
</feature>
<keyword evidence="1" id="KW-0732">Signal</keyword>